<dbReference type="EMBL" id="HBGT01002301">
    <property type="protein sequence ID" value="CAD9383986.1"/>
    <property type="molecule type" value="Transcribed_RNA"/>
</dbReference>
<evidence type="ECO:0000313" key="2">
    <source>
        <dbReference type="EMBL" id="CAD9383986.1"/>
    </source>
</evidence>
<proteinExistence type="predicted"/>
<protein>
    <submittedName>
        <fullName evidence="2">Uncharacterized protein</fullName>
    </submittedName>
</protein>
<sequence length="116" mass="12375">MARLATPDRANRRSRSASDDTTSEPSTPTGDASRPSFLSNVLGVGLSEGDVVVVVKEEMGEDGNTVRSSLYGQKAVVTQPNWNGMVKVEMLDGSEKGHTKSYKAEFLKPAKDGTGE</sequence>
<accession>A0A7S2FB87</accession>
<feature type="region of interest" description="Disordered" evidence="1">
    <location>
        <begin position="1"/>
        <end position="36"/>
    </location>
</feature>
<organism evidence="2">
    <name type="scientific">Florenciella parvula</name>
    <dbReference type="NCBI Taxonomy" id="236787"/>
    <lineage>
        <taxon>Eukaryota</taxon>
        <taxon>Sar</taxon>
        <taxon>Stramenopiles</taxon>
        <taxon>Ochrophyta</taxon>
        <taxon>Dictyochophyceae</taxon>
        <taxon>Florenciellales</taxon>
        <taxon>Florenciella</taxon>
    </lineage>
</organism>
<evidence type="ECO:0000256" key="1">
    <source>
        <dbReference type="SAM" id="MobiDB-lite"/>
    </source>
</evidence>
<feature type="compositionally biased region" description="Low complexity" evidence="1">
    <location>
        <begin position="19"/>
        <end position="29"/>
    </location>
</feature>
<gene>
    <name evidence="2" type="ORF">FPAR1323_LOCUS1287</name>
</gene>
<dbReference type="AlphaFoldDB" id="A0A7S2FB87"/>
<reference evidence="2" key="1">
    <citation type="submission" date="2021-01" db="EMBL/GenBank/DDBJ databases">
        <authorList>
            <person name="Corre E."/>
            <person name="Pelletier E."/>
            <person name="Niang G."/>
            <person name="Scheremetjew M."/>
            <person name="Finn R."/>
            <person name="Kale V."/>
            <person name="Holt S."/>
            <person name="Cochrane G."/>
            <person name="Meng A."/>
            <person name="Brown T."/>
            <person name="Cohen L."/>
        </authorList>
    </citation>
    <scope>NUCLEOTIDE SEQUENCE</scope>
    <source>
        <strain evidence="2">RCC1693</strain>
    </source>
</reference>
<name>A0A7S2FB87_9STRA</name>